<proteinExistence type="inferred from homology"/>
<evidence type="ECO:0000313" key="7">
    <source>
        <dbReference type="EMBL" id="MBS3651505.1"/>
    </source>
</evidence>
<dbReference type="InterPro" id="IPR000515">
    <property type="entry name" value="MetI-like"/>
</dbReference>
<dbReference type="GO" id="GO:0005886">
    <property type="term" value="C:plasma membrane"/>
    <property type="evidence" value="ECO:0007669"/>
    <property type="project" value="UniProtKB-SubCell"/>
</dbReference>
<feature type="transmembrane region" description="Helical" evidence="5">
    <location>
        <begin position="152"/>
        <end position="173"/>
    </location>
</feature>
<dbReference type="PROSITE" id="PS50928">
    <property type="entry name" value="ABC_TM1"/>
    <property type="match status" value="1"/>
</dbReference>
<keyword evidence="4 5" id="KW-0472">Membrane</keyword>
<evidence type="ECO:0000256" key="4">
    <source>
        <dbReference type="ARBA" id="ARBA00023136"/>
    </source>
</evidence>
<evidence type="ECO:0000256" key="3">
    <source>
        <dbReference type="ARBA" id="ARBA00022989"/>
    </source>
</evidence>
<organism evidence="7 8">
    <name type="scientific">Pseudaminobacter soli</name>
    <name type="common">ex Zhang et al. 2022</name>
    <dbReference type="NCBI Taxonomy" id="2831468"/>
    <lineage>
        <taxon>Bacteria</taxon>
        <taxon>Pseudomonadati</taxon>
        <taxon>Pseudomonadota</taxon>
        <taxon>Alphaproteobacteria</taxon>
        <taxon>Hyphomicrobiales</taxon>
        <taxon>Phyllobacteriaceae</taxon>
        <taxon>Pseudaminobacter</taxon>
    </lineage>
</organism>
<dbReference type="AlphaFoldDB" id="A0A942E5D7"/>
<feature type="transmembrane region" description="Helical" evidence="5">
    <location>
        <begin position="278"/>
        <end position="301"/>
    </location>
</feature>
<evidence type="ECO:0000256" key="1">
    <source>
        <dbReference type="ARBA" id="ARBA00004651"/>
    </source>
</evidence>
<accession>A0A942E5D7</accession>
<evidence type="ECO:0000313" key="8">
    <source>
        <dbReference type="Proteomes" id="UP000680348"/>
    </source>
</evidence>
<sequence length="310" mass="35010">MAAMKTMNQQSRGRFLLDRGASLPLMLPATLLVVVFLVGPFYYMAYTAMTDLSFANPDQKGAFVGLDNFRKLMRDDQIFWSSFWLTIRFVVVSVTIEFVLGFALAWLIWRFIERQRLLTTLLLVPMMLAPVAVGLIWRLLLQGDFGMVTYYLRKLGILSQASAVFSSPGLVMPTIIAIDVWQWTPFVTLIILAGLMSLPKTPFEAATMDGAGPWRQFVDIMLPLLRPIIALVLLLRGIDAFKEFDKVFIMTGGGPGTVSELLSIYAYRVNFKNWNLGYGAAVSFMVYLVVLILCSIFYKAVYWKSSAERQ</sequence>
<name>A0A942E5D7_9HYPH</name>
<comment type="caution">
    <text evidence="7">The sequence shown here is derived from an EMBL/GenBank/DDBJ whole genome shotgun (WGS) entry which is preliminary data.</text>
</comment>
<keyword evidence="2 5" id="KW-0812">Transmembrane</keyword>
<reference evidence="7" key="1">
    <citation type="submission" date="2021-04" db="EMBL/GenBank/DDBJ databases">
        <title>Pseudaminobacter soli sp. nov., isolated from paddy soil contaminated by heavy metals.</title>
        <authorList>
            <person name="Zhang K."/>
        </authorList>
    </citation>
    <scope>NUCLEOTIDE SEQUENCE</scope>
    <source>
        <strain evidence="7">19-2017</strain>
    </source>
</reference>
<feature type="transmembrane region" description="Helical" evidence="5">
    <location>
        <begin position="180"/>
        <end position="197"/>
    </location>
</feature>
<evidence type="ECO:0000259" key="6">
    <source>
        <dbReference type="PROSITE" id="PS50928"/>
    </source>
</evidence>
<dbReference type="Gene3D" id="1.10.3720.10">
    <property type="entry name" value="MetI-like"/>
    <property type="match status" value="1"/>
</dbReference>
<comment type="subcellular location">
    <subcellularLocation>
        <location evidence="1 5">Cell membrane</location>
        <topology evidence="1 5">Multi-pass membrane protein</topology>
    </subcellularLocation>
</comment>
<dbReference type="PANTHER" id="PTHR43759">
    <property type="entry name" value="TREHALOSE TRANSPORT SYSTEM PERMEASE PROTEIN SUGA"/>
    <property type="match status" value="1"/>
</dbReference>
<evidence type="ECO:0000256" key="5">
    <source>
        <dbReference type="RuleBase" id="RU363032"/>
    </source>
</evidence>
<dbReference type="InterPro" id="IPR052730">
    <property type="entry name" value="Sugar_ABC_transporter"/>
</dbReference>
<feature type="transmembrane region" description="Helical" evidence="5">
    <location>
        <begin position="21"/>
        <end position="43"/>
    </location>
</feature>
<dbReference type="EMBL" id="JAGWCR010000014">
    <property type="protein sequence ID" value="MBS3651505.1"/>
    <property type="molecule type" value="Genomic_DNA"/>
</dbReference>
<dbReference type="SUPFAM" id="SSF161098">
    <property type="entry name" value="MetI-like"/>
    <property type="match status" value="1"/>
</dbReference>
<keyword evidence="3 5" id="KW-1133">Transmembrane helix</keyword>
<feature type="transmembrane region" description="Helical" evidence="5">
    <location>
        <begin position="121"/>
        <end position="140"/>
    </location>
</feature>
<feature type="transmembrane region" description="Helical" evidence="5">
    <location>
        <begin position="217"/>
        <end position="235"/>
    </location>
</feature>
<dbReference type="Pfam" id="PF00528">
    <property type="entry name" value="BPD_transp_1"/>
    <property type="match status" value="1"/>
</dbReference>
<dbReference type="CDD" id="cd06261">
    <property type="entry name" value="TM_PBP2"/>
    <property type="match status" value="1"/>
</dbReference>
<feature type="transmembrane region" description="Helical" evidence="5">
    <location>
        <begin position="247"/>
        <end position="266"/>
    </location>
</feature>
<dbReference type="InterPro" id="IPR035906">
    <property type="entry name" value="MetI-like_sf"/>
</dbReference>
<dbReference type="PANTHER" id="PTHR43759:SF1">
    <property type="entry name" value="GLUCOSE IMPORT SYSTEM PERMEASE PROTEIN GLCT"/>
    <property type="match status" value="1"/>
</dbReference>
<keyword evidence="5" id="KW-0813">Transport</keyword>
<gene>
    <name evidence="7" type="ORF">KEU06_23080</name>
</gene>
<evidence type="ECO:0000256" key="2">
    <source>
        <dbReference type="ARBA" id="ARBA00022692"/>
    </source>
</evidence>
<protein>
    <submittedName>
        <fullName evidence="7">Sugar ABC transporter permease</fullName>
    </submittedName>
</protein>
<dbReference type="GO" id="GO:0055085">
    <property type="term" value="P:transmembrane transport"/>
    <property type="evidence" value="ECO:0007669"/>
    <property type="project" value="InterPro"/>
</dbReference>
<dbReference type="Proteomes" id="UP000680348">
    <property type="component" value="Unassembled WGS sequence"/>
</dbReference>
<comment type="similarity">
    <text evidence="5">Belongs to the binding-protein-dependent transport system permease family.</text>
</comment>
<feature type="transmembrane region" description="Helical" evidence="5">
    <location>
        <begin position="83"/>
        <end position="109"/>
    </location>
</feature>
<keyword evidence="8" id="KW-1185">Reference proteome</keyword>
<feature type="domain" description="ABC transmembrane type-1" evidence="6">
    <location>
        <begin position="83"/>
        <end position="297"/>
    </location>
</feature>